<dbReference type="Proteomes" id="UP001163321">
    <property type="component" value="Chromosome 11"/>
</dbReference>
<reference evidence="1 2" key="1">
    <citation type="journal article" date="2022" name="bioRxiv">
        <title>The genome of the oomycete Peronosclerospora sorghi, a cosmopolitan pathogen of maize and sorghum, is inflated with dispersed pseudogenes.</title>
        <authorList>
            <person name="Fletcher K."/>
            <person name="Martin F."/>
            <person name="Isakeit T."/>
            <person name="Cavanaugh K."/>
            <person name="Magill C."/>
            <person name="Michelmore R."/>
        </authorList>
    </citation>
    <scope>NUCLEOTIDE SEQUENCE [LARGE SCALE GENOMIC DNA]</scope>
    <source>
        <strain evidence="1">P6</strain>
    </source>
</reference>
<keyword evidence="2" id="KW-1185">Reference proteome</keyword>
<comment type="caution">
    <text evidence="1">The sequence shown here is derived from an EMBL/GenBank/DDBJ whole genome shotgun (WGS) entry which is preliminary data.</text>
</comment>
<protein>
    <submittedName>
        <fullName evidence="1">Uncharacterized protein</fullName>
    </submittedName>
</protein>
<accession>A0ACC0WKS4</accession>
<organism evidence="1 2">
    <name type="scientific">Peronosclerospora sorghi</name>
    <dbReference type="NCBI Taxonomy" id="230839"/>
    <lineage>
        <taxon>Eukaryota</taxon>
        <taxon>Sar</taxon>
        <taxon>Stramenopiles</taxon>
        <taxon>Oomycota</taxon>
        <taxon>Peronosporomycetes</taxon>
        <taxon>Peronosporales</taxon>
        <taxon>Peronosporaceae</taxon>
        <taxon>Peronosclerospora</taxon>
    </lineage>
</organism>
<gene>
    <name evidence="1" type="ORF">PsorP6_017293</name>
</gene>
<sequence length="696" mass="81116">MHRATWLNLINLYLGRKVPHSVLEQMHKNDESPQSAFARLGLTEAKAPLFENPRFHQWIAYVNEHQHVPAETIRTLSTHFHDDAKLYKILDEAKGHDEFTALATRLEADLFDYWVTEKKEPAQVFDLLQLSTQEHATLTPTFLQWMTYVKKYSAHHSDGEKLAIETLTSNFELDLPPYKILEKVKKVQGYEEVATWLLAALLGHWATSRKDPEKVLYVLGLPTQMHRKDLFEYPKFQEWVAYVDTLNAKHPETPVSMIPTLTRHLEGPHLLDQIDRAKKEKEASRKLAMRIESDFYDNLTEGTIAADILSKIGLSVPHRLQDRRYLLRLKRLLHECDGKDSSKEKTIYHALTSKFHARDVVACIVHLKKARLGIERMAERLESELREWWLAQGKTIADVYSMVGVSKRVQNVHVWLSYCNLMVEHSPSELSTMSSFLKTVRGLKRKFIILEAAKRFPNIKDVALTLQTEEVQGVFQRKVHSPRTLFELFGFAHDENVLGNSLFPKWLEYLKQYNQENPKHKELVSTRLLATFGILHVLNMIAQAKRNADTLEVATMVDNELRELWSGNNSKRLLLDFTSTYLHKKRDKTLGTPEFSTWANILDNFNGRYPDNSIQMIDVLLKFYDQKAIMRMLDWSKTRPKENQFATRVESELISKWQEWDEKPERLKSTLSRFSVFPKMLEEYNRKVKSSQSSSE</sequence>
<proteinExistence type="predicted"/>
<evidence type="ECO:0000313" key="2">
    <source>
        <dbReference type="Proteomes" id="UP001163321"/>
    </source>
</evidence>
<name>A0ACC0WKS4_9STRA</name>
<dbReference type="EMBL" id="CM047590">
    <property type="protein sequence ID" value="KAI9919449.1"/>
    <property type="molecule type" value="Genomic_DNA"/>
</dbReference>
<evidence type="ECO:0000313" key="1">
    <source>
        <dbReference type="EMBL" id="KAI9919449.1"/>
    </source>
</evidence>